<dbReference type="InterPro" id="IPR008271">
    <property type="entry name" value="Ser/Thr_kinase_AS"/>
</dbReference>
<name>A0A507FMH9_9FUNG</name>
<dbReference type="PROSITE" id="PS00108">
    <property type="entry name" value="PROTEIN_KINASE_ST"/>
    <property type="match status" value="1"/>
</dbReference>
<dbReference type="GO" id="GO:0000045">
    <property type="term" value="P:autophagosome assembly"/>
    <property type="evidence" value="ECO:0007669"/>
    <property type="project" value="TreeGrafter"/>
</dbReference>
<keyword evidence="4" id="KW-0418">Kinase</keyword>
<evidence type="ECO:0000256" key="2">
    <source>
        <dbReference type="ARBA" id="ARBA00022679"/>
    </source>
</evidence>
<dbReference type="GO" id="GO:0010506">
    <property type="term" value="P:regulation of autophagy"/>
    <property type="evidence" value="ECO:0007669"/>
    <property type="project" value="InterPro"/>
</dbReference>
<dbReference type="GO" id="GO:0000407">
    <property type="term" value="C:phagophore assembly site"/>
    <property type="evidence" value="ECO:0007669"/>
    <property type="project" value="TreeGrafter"/>
</dbReference>
<dbReference type="PANTHER" id="PTHR24348">
    <property type="entry name" value="SERINE/THREONINE-PROTEIN KINASE UNC-51-RELATED"/>
    <property type="match status" value="1"/>
</dbReference>
<evidence type="ECO:0000256" key="4">
    <source>
        <dbReference type="ARBA" id="ARBA00022777"/>
    </source>
</evidence>
<evidence type="ECO:0000256" key="1">
    <source>
        <dbReference type="ARBA" id="ARBA00012513"/>
    </source>
</evidence>
<keyword evidence="2" id="KW-0808">Transferase</keyword>
<accession>A0A507FMH9</accession>
<dbReference type="PROSITE" id="PS50011">
    <property type="entry name" value="PROTEIN_KINASE_DOM"/>
    <property type="match status" value="1"/>
</dbReference>
<feature type="compositionally biased region" description="Low complexity" evidence="6">
    <location>
        <begin position="973"/>
        <end position="982"/>
    </location>
</feature>
<feature type="compositionally biased region" description="Pro residues" evidence="6">
    <location>
        <begin position="583"/>
        <end position="592"/>
    </location>
</feature>
<comment type="caution">
    <text evidence="8">The sequence shown here is derived from an EMBL/GenBank/DDBJ whole genome shotgun (WGS) entry which is preliminary data.</text>
</comment>
<sequence length="1020" mass="108795">MVTANSKPDPVATPPAPPASASAGAQPSQGDAPSGEADAATSEIHASFVGSTLLMRTHTPPAEAAHHHDNWPQLKAARIDSVIGSGSFSFVYLAHSIPVPHSVQSISPQEHSFNTPSTKIAVKRLFKEGLDAKQLVLQRHEVNIMKDIGPHKNIVPLIGTVEDTQCLYLAMEYCEMDLYDAITKKGGFSESAVKNIFAQIVDAVIHCHSKGYFHRDLKPENCLIMSKSVSAADFVIKLTDFGLATSDTWSTEMGCGSVRYMPPECFDPKYVSTNPNIKPQHKEKLRSGAMINPFSSKTGYPPASSDVWSLGVILINLLFAKNPWFEAHPTDPIFSAFAGANPNILRTQFNLSPHFDALLRRCFDLDPRRRCSVHDLKVLVANMPQFVGESVPGLVVPYGPPSLAKSGKNSQTVVSSLDSKLEAYMQDPVLGLVFPPNVDIPAQLTLQQLRLVMGSSHASSPPVDALPSQNRPLSQTFHSSSSQGSDKISASPQAHYYEYYQSPVPQPFLPSAANSTYQHQQHQQQQKELQKEHFRQFYSQTQQRDTDTSAGGSSSGAIPSNYNSEKPGVPPPAGVQFRTSLPSNPPSTPLRRPPTASEVAAEATVAISAHQQQQQAQQQQQQHFQTPVRFPSLRRRLSRSFSGIQNAVRRVGSGFFGPSSRVGKGEEQHDDETAAPNTDEQYTSPAASRALLGEGGSAQHASSSPASSRAPSFTGLRFWGPAGNPSGTVAPNTHANGVGSVTGGNAAGFFKRKTNAGDSGSPGDYFFRNGSTTSPQGNGEDADNRNVKEAGSLGVSRKGSVDANLRKMASSGDLVPGPSSQRTQVHRRASYNGLQQNRQPGAGVLSNSPLSASGDSINANPYSAGSTAASSPQRPQIPFHVSATVSKENKQKTLTSLQQLQQQQTRQQQSQELQSSLSSGPGSADISTGAGLTGPPPRPQAPTSLQAWHKEVYKTPSQTPDRGVRAPVTLVPSSVAASLSSGSSGGAWTPPSNASPQPAWGDKYGKAAQVSGGDGRAELK</sequence>
<feature type="region of interest" description="Disordered" evidence="6">
    <location>
        <begin position="508"/>
        <end position="629"/>
    </location>
</feature>
<dbReference type="EMBL" id="QEAP01000033">
    <property type="protein sequence ID" value="TPX76920.1"/>
    <property type="molecule type" value="Genomic_DNA"/>
</dbReference>
<dbReference type="SUPFAM" id="SSF56112">
    <property type="entry name" value="Protein kinase-like (PK-like)"/>
    <property type="match status" value="1"/>
</dbReference>
<evidence type="ECO:0000259" key="7">
    <source>
        <dbReference type="PROSITE" id="PS50011"/>
    </source>
</evidence>
<feature type="region of interest" description="Disordered" evidence="6">
    <location>
        <begin position="456"/>
        <end position="489"/>
    </location>
</feature>
<gene>
    <name evidence="8" type="ORF">CcCBS67573_g01833</name>
</gene>
<dbReference type="PANTHER" id="PTHR24348:SF22">
    <property type="entry name" value="NON-SPECIFIC SERINE_THREONINE PROTEIN KINASE"/>
    <property type="match status" value="1"/>
</dbReference>
<reference evidence="8 9" key="1">
    <citation type="journal article" date="2019" name="Sci. Rep.">
        <title>Comparative genomics of chytrid fungi reveal insights into the obligate biotrophic and pathogenic lifestyle of Synchytrium endobioticum.</title>
        <authorList>
            <person name="van de Vossenberg B.T.L.H."/>
            <person name="Warris S."/>
            <person name="Nguyen H.D.T."/>
            <person name="van Gent-Pelzer M.P.E."/>
            <person name="Joly D.L."/>
            <person name="van de Geest H.C."/>
            <person name="Bonants P.J.M."/>
            <person name="Smith D.S."/>
            <person name="Levesque C.A."/>
            <person name="van der Lee T.A.J."/>
        </authorList>
    </citation>
    <scope>NUCLEOTIDE SEQUENCE [LARGE SCALE GENOMIC DNA]</scope>
    <source>
        <strain evidence="8 9">CBS 675.73</strain>
    </source>
</reference>
<feature type="domain" description="Protein kinase" evidence="7">
    <location>
        <begin position="77"/>
        <end position="386"/>
    </location>
</feature>
<dbReference type="Gene3D" id="1.10.510.10">
    <property type="entry name" value="Transferase(Phosphotransferase) domain 1"/>
    <property type="match status" value="1"/>
</dbReference>
<organism evidence="8 9">
    <name type="scientific">Chytriomyces confervae</name>
    <dbReference type="NCBI Taxonomy" id="246404"/>
    <lineage>
        <taxon>Eukaryota</taxon>
        <taxon>Fungi</taxon>
        <taxon>Fungi incertae sedis</taxon>
        <taxon>Chytridiomycota</taxon>
        <taxon>Chytridiomycota incertae sedis</taxon>
        <taxon>Chytridiomycetes</taxon>
        <taxon>Chytridiales</taxon>
        <taxon>Chytriomycetaceae</taxon>
        <taxon>Chytriomyces</taxon>
    </lineage>
</organism>
<dbReference type="InterPro" id="IPR000719">
    <property type="entry name" value="Prot_kinase_dom"/>
</dbReference>
<dbReference type="GO" id="GO:0005829">
    <property type="term" value="C:cytosol"/>
    <property type="evidence" value="ECO:0007669"/>
    <property type="project" value="TreeGrafter"/>
</dbReference>
<dbReference type="AlphaFoldDB" id="A0A507FMH9"/>
<dbReference type="SMART" id="SM00220">
    <property type="entry name" value="S_TKc"/>
    <property type="match status" value="1"/>
</dbReference>
<evidence type="ECO:0000256" key="6">
    <source>
        <dbReference type="SAM" id="MobiDB-lite"/>
    </source>
</evidence>
<dbReference type="OrthoDB" id="541276at2759"/>
<feature type="compositionally biased region" description="Low complexity" evidence="6">
    <location>
        <begin position="19"/>
        <end position="32"/>
    </location>
</feature>
<evidence type="ECO:0000256" key="3">
    <source>
        <dbReference type="ARBA" id="ARBA00022741"/>
    </source>
</evidence>
<feature type="region of interest" description="Disordered" evidence="6">
    <location>
        <begin position="888"/>
        <end position="1020"/>
    </location>
</feature>
<feature type="region of interest" description="Disordered" evidence="6">
    <location>
        <begin position="834"/>
        <end position="875"/>
    </location>
</feature>
<keyword evidence="5" id="KW-0067">ATP-binding</keyword>
<dbReference type="GO" id="GO:0016020">
    <property type="term" value="C:membrane"/>
    <property type="evidence" value="ECO:0007669"/>
    <property type="project" value="TreeGrafter"/>
</dbReference>
<evidence type="ECO:0000313" key="9">
    <source>
        <dbReference type="Proteomes" id="UP000320333"/>
    </source>
</evidence>
<protein>
    <recommendedName>
        <fullName evidence="1">non-specific serine/threonine protein kinase</fullName>
        <ecNumber evidence="1">2.7.11.1</ecNumber>
    </recommendedName>
</protein>
<feature type="compositionally biased region" description="Low complexity" evidence="6">
    <location>
        <begin position="892"/>
        <end position="919"/>
    </location>
</feature>
<feature type="region of interest" description="Disordered" evidence="6">
    <location>
        <begin position="752"/>
        <end position="802"/>
    </location>
</feature>
<dbReference type="InterPro" id="IPR045269">
    <property type="entry name" value="Atg1-like"/>
</dbReference>
<feature type="region of interest" description="Disordered" evidence="6">
    <location>
        <begin position="651"/>
        <end position="719"/>
    </location>
</feature>
<feature type="region of interest" description="Disordered" evidence="6">
    <location>
        <begin position="1"/>
        <end position="40"/>
    </location>
</feature>
<dbReference type="Pfam" id="PF00069">
    <property type="entry name" value="Pkinase"/>
    <property type="match status" value="1"/>
</dbReference>
<dbReference type="GO" id="GO:0005776">
    <property type="term" value="C:autophagosome"/>
    <property type="evidence" value="ECO:0007669"/>
    <property type="project" value="TreeGrafter"/>
</dbReference>
<dbReference type="STRING" id="246404.A0A507FMH9"/>
<feature type="compositionally biased region" description="Low complexity" evidence="6">
    <location>
        <begin position="474"/>
        <end position="485"/>
    </location>
</feature>
<dbReference type="EC" id="2.7.11.1" evidence="1"/>
<evidence type="ECO:0000256" key="5">
    <source>
        <dbReference type="ARBA" id="ARBA00022840"/>
    </source>
</evidence>
<feature type="compositionally biased region" description="Low complexity" evidence="6">
    <location>
        <begin position="593"/>
        <end position="629"/>
    </location>
</feature>
<keyword evidence="3" id="KW-0547">Nucleotide-binding</keyword>
<feature type="compositionally biased region" description="Polar residues" evidence="6">
    <location>
        <begin position="834"/>
        <end position="874"/>
    </location>
</feature>
<keyword evidence="9" id="KW-1185">Reference proteome</keyword>
<feature type="compositionally biased region" description="Polar residues" evidence="6">
    <location>
        <begin position="675"/>
        <end position="686"/>
    </location>
</feature>
<dbReference type="GO" id="GO:0005524">
    <property type="term" value="F:ATP binding"/>
    <property type="evidence" value="ECO:0007669"/>
    <property type="project" value="UniProtKB-KW"/>
</dbReference>
<proteinExistence type="predicted"/>
<evidence type="ECO:0000313" key="8">
    <source>
        <dbReference type="EMBL" id="TPX76920.1"/>
    </source>
</evidence>
<feature type="compositionally biased region" description="Low complexity" evidence="6">
    <location>
        <begin position="697"/>
        <end position="712"/>
    </location>
</feature>
<dbReference type="GO" id="GO:0004674">
    <property type="term" value="F:protein serine/threonine kinase activity"/>
    <property type="evidence" value="ECO:0007669"/>
    <property type="project" value="UniProtKB-EC"/>
</dbReference>
<dbReference type="Proteomes" id="UP000320333">
    <property type="component" value="Unassembled WGS sequence"/>
</dbReference>
<dbReference type="InterPro" id="IPR011009">
    <property type="entry name" value="Kinase-like_dom_sf"/>
</dbReference>